<accession>A0A6F8Y2L5</accession>
<dbReference type="Proteomes" id="UP000502508">
    <property type="component" value="Chromosome"/>
</dbReference>
<proteinExistence type="predicted"/>
<dbReference type="KEGG" id="pfla:Pflav_067640"/>
<sequence length="86" mass="9267">MPSVEEVKAQVSASVDQTSRAMASLRGVTDQLDEALARLRLTAVGAVHPTVLDAISRLEQAKQRLDEAHTLARGAIDSADRFRAII</sequence>
<evidence type="ECO:0000313" key="2">
    <source>
        <dbReference type="Proteomes" id="UP000502508"/>
    </source>
</evidence>
<organism evidence="1 2">
    <name type="scientific">Phytohabitans flavus</name>
    <dbReference type="NCBI Taxonomy" id="1076124"/>
    <lineage>
        <taxon>Bacteria</taxon>
        <taxon>Bacillati</taxon>
        <taxon>Actinomycetota</taxon>
        <taxon>Actinomycetes</taxon>
        <taxon>Micromonosporales</taxon>
        <taxon>Micromonosporaceae</taxon>
    </lineage>
</organism>
<dbReference type="EMBL" id="AP022870">
    <property type="protein sequence ID" value="BCB80354.1"/>
    <property type="molecule type" value="Genomic_DNA"/>
</dbReference>
<dbReference type="AlphaFoldDB" id="A0A6F8Y2L5"/>
<evidence type="ECO:0000313" key="1">
    <source>
        <dbReference type="EMBL" id="BCB80354.1"/>
    </source>
</evidence>
<protein>
    <submittedName>
        <fullName evidence="1">Uncharacterized protein</fullName>
    </submittedName>
</protein>
<keyword evidence="2" id="KW-1185">Reference proteome</keyword>
<name>A0A6F8Y2L5_9ACTN</name>
<reference evidence="1 2" key="1">
    <citation type="submission" date="2020-03" db="EMBL/GenBank/DDBJ databases">
        <title>Whole genome shotgun sequence of Phytohabitans flavus NBRC 107702.</title>
        <authorList>
            <person name="Komaki H."/>
            <person name="Tamura T."/>
        </authorList>
    </citation>
    <scope>NUCLEOTIDE SEQUENCE [LARGE SCALE GENOMIC DNA]</scope>
    <source>
        <strain evidence="1 2">NBRC 107702</strain>
    </source>
</reference>
<reference evidence="1 2" key="2">
    <citation type="submission" date="2020-03" db="EMBL/GenBank/DDBJ databases">
        <authorList>
            <person name="Ichikawa N."/>
            <person name="Kimura A."/>
            <person name="Kitahashi Y."/>
            <person name="Uohara A."/>
        </authorList>
    </citation>
    <scope>NUCLEOTIDE SEQUENCE [LARGE SCALE GENOMIC DNA]</scope>
    <source>
        <strain evidence="1 2">NBRC 107702</strain>
    </source>
</reference>
<gene>
    <name evidence="1" type="ORF">Pflav_067640</name>
</gene>
<dbReference type="RefSeq" id="WP_173040527.1">
    <property type="nucleotide sequence ID" value="NZ_AP022870.1"/>
</dbReference>